<sequence length="156" mass="18614">MEAYSKDTYFMNILKQVEAETRILQSKEHIQHGTTTVYEHCVQVAYESYLFAKEHQLQVEMEQLIRGALLHDYFLYDWHNQLTPHHLHGFFHPGVALRNASMDVELTPIEHDIIKKHMFPLTLVPPKYLESWIVCWIDKKCSTRETLQRRCREEVC</sequence>
<proteinExistence type="predicted"/>
<dbReference type="SUPFAM" id="SSF109604">
    <property type="entry name" value="HD-domain/PDEase-like"/>
    <property type="match status" value="1"/>
</dbReference>
<dbReference type="EMBL" id="JAOQKI010000026">
    <property type="protein sequence ID" value="MCU6718141.1"/>
    <property type="molecule type" value="Genomic_DNA"/>
</dbReference>
<dbReference type="Proteomes" id="UP001198893">
    <property type="component" value="Unassembled WGS sequence"/>
</dbReference>
<dbReference type="EMBL" id="JAJEQW010000012">
    <property type="protein sequence ID" value="MCC2242852.1"/>
    <property type="molecule type" value="Genomic_DNA"/>
</dbReference>
<dbReference type="RefSeq" id="WP_227710494.1">
    <property type="nucleotide sequence ID" value="NZ_JAJEQW010000012.1"/>
</dbReference>
<organism evidence="1 3">
    <name type="scientific">Roseburia amylophila</name>
    <dbReference type="NCBI Taxonomy" id="2981794"/>
    <lineage>
        <taxon>Bacteria</taxon>
        <taxon>Bacillati</taxon>
        <taxon>Bacillota</taxon>
        <taxon>Clostridia</taxon>
        <taxon>Lachnospirales</taxon>
        <taxon>Lachnospiraceae</taxon>
        <taxon>Roseburia</taxon>
    </lineage>
</organism>
<keyword evidence="4" id="KW-1185">Reference proteome</keyword>
<dbReference type="AlphaFoldDB" id="A0AAW4WM22"/>
<dbReference type="Gene3D" id="1.10.3210.10">
    <property type="entry name" value="Hypothetical protein af1432"/>
    <property type="match status" value="1"/>
</dbReference>
<evidence type="ECO:0000313" key="1">
    <source>
        <dbReference type="EMBL" id="MCC2242852.1"/>
    </source>
</evidence>
<name>A0AAW4WM22_9FIRM</name>
<reference evidence="2 4" key="1">
    <citation type="journal article" date="2021" name="ISME Commun">
        <title>Automated analysis of genomic sequences facilitates high-throughput and comprehensive description of bacteria.</title>
        <authorList>
            <person name="Hitch T.C.A."/>
        </authorList>
    </citation>
    <scope>NUCLEOTIDE SEQUENCE [LARGE SCALE GENOMIC DNA]</scope>
    <source>
        <strain evidence="2 4">Sanger_19</strain>
    </source>
</reference>
<dbReference type="Proteomes" id="UP001209666">
    <property type="component" value="Unassembled WGS sequence"/>
</dbReference>
<gene>
    <name evidence="1" type="ORF">LKD47_11130</name>
    <name evidence="2" type="ORF">OCV43_12850</name>
</gene>
<reference evidence="1" key="2">
    <citation type="submission" date="2021-10" db="EMBL/GenBank/DDBJ databases">
        <title>Anaerobic single-cell dispensing facilitates the cultivation of human gut bacteria.</title>
        <authorList>
            <person name="Afrizal A."/>
        </authorList>
    </citation>
    <scope>NUCLEOTIDE SEQUENCE</scope>
    <source>
        <strain evidence="1">CLA-AA-H204</strain>
    </source>
</reference>
<evidence type="ECO:0000313" key="2">
    <source>
        <dbReference type="EMBL" id="MCU6718141.1"/>
    </source>
</evidence>
<accession>A0AAW4WM22</accession>
<evidence type="ECO:0000313" key="4">
    <source>
        <dbReference type="Proteomes" id="UP001209666"/>
    </source>
</evidence>
<protein>
    <submittedName>
        <fullName evidence="1">Phosphohydrolase</fullName>
    </submittedName>
</protein>
<evidence type="ECO:0000313" key="3">
    <source>
        <dbReference type="Proteomes" id="UP001198893"/>
    </source>
</evidence>
<reference evidence="2" key="3">
    <citation type="submission" date="2022-09" db="EMBL/GenBank/DDBJ databases">
        <authorList>
            <person name="Hitch T.C.A."/>
        </authorList>
    </citation>
    <scope>NUCLEOTIDE SEQUENCE</scope>
    <source>
        <strain evidence="2">Sanger_19</strain>
    </source>
</reference>
<comment type="caution">
    <text evidence="1">The sequence shown here is derived from an EMBL/GenBank/DDBJ whole genome shotgun (WGS) entry which is preliminary data.</text>
</comment>